<reference evidence="2" key="1">
    <citation type="submission" date="2020-11" db="EMBL/GenBank/DDBJ databases">
        <authorList>
            <consortium name="DOE Joint Genome Institute"/>
            <person name="Ahrendt S."/>
            <person name="Riley R."/>
            <person name="Andreopoulos W."/>
            <person name="Labutti K."/>
            <person name="Pangilinan J."/>
            <person name="Ruiz-Duenas F.J."/>
            <person name="Barrasa J.M."/>
            <person name="Sanchez-Garcia M."/>
            <person name="Camarero S."/>
            <person name="Miyauchi S."/>
            <person name="Serrano A."/>
            <person name="Linde D."/>
            <person name="Babiker R."/>
            <person name="Drula E."/>
            <person name="Ayuso-Fernandez I."/>
            <person name="Pacheco R."/>
            <person name="Padilla G."/>
            <person name="Ferreira P."/>
            <person name="Barriuso J."/>
            <person name="Kellner H."/>
            <person name="Castanera R."/>
            <person name="Alfaro M."/>
            <person name="Ramirez L."/>
            <person name="Pisabarro A.G."/>
            <person name="Kuo A."/>
            <person name="Tritt A."/>
            <person name="Lipzen A."/>
            <person name="He G."/>
            <person name="Yan M."/>
            <person name="Ng V."/>
            <person name="Cullen D."/>
            <person name="Martin F."/>
            <person name="Rosso M.-N."/>
            <person name="Henrissat B."/>
            <person name="Hibbett D."/>
            <person name="Martinez A.T."/>
            <person name="Grigoriev I.V."/>
        </authorList>
    </citation>
    <scope>NUCLEOTIDE SEQUENCE</scope>
    <source>
        <strain evidence="2">CBS 506.95</strain>
    </source>
</reference>
<evidence type="ECO:0000256" key="1">
    <source>
        <dbReference type="ARBA" id="ARBA00023002"/>
    </source>
</evidence>
<dbReference type="AlphaFoldDB" id="A0A9P6EKG6"/>
<evidence type="ECO:0000313" key="3">
    <source>
        <dbReference type="Proteomes" id="UP000807306"/>
    </source>
</evidence>
<dbReference type="OrthoDB" id="2898509at2759"/>
<evidence type="ECO:0008006" key="4">
    <source>
        <dbReference type="Google" id="ProtNLM"/>
    </source>
</evidence>
<comment type="caution">
    <text evidence="2">The sequence shown here is derived from an EMBL/GenBank/DDBJ whole genome shotgun (WGS) entry which is preliminary data.</text>
</comment>
<sequence length="313" mass="33984">MVSLASIRSSNAAVTHPARPVALFVGGTSGIGEGMARAFGRHTNGNADIIIVGRNKAAADGILSSLPLPDVASTSPPVVREFIQCDATRMKNVDATTRDILSRYPKINYLIVSTGILTMAGRDETEEGIDKKLALHYYARWKFIQDLLPSVNKGKTEDETGSVMSVLAAGMGGSIDLGDLGLKKTFSLKNAAMAAPTYNDLMMESFYEKHPSLSLIHSYPGFVRTTLAATSPSVIIRGSSFLMNTVFRPLTTSADDCAEYMWHGIYSTANKAGAWRINASGEDIGKKSYYGDEEQRTRLWNHTSEEIESAMKK</sequence>
<dbReference type="InterPro" id="IPR002347">
    <property type="entry name" value="SDR_fam"/>
</dbReference>
<evidence type="ECO:0000313" key="2">
    <source>
        <dbReference type="EMBL" id="KAF9531431.1"/>
    </source>
</evidence>
<dbReference type="GO" id="GO:0016491">
    <property type="term" value="F:oxidoreductase activity"/>
    <property type="evidence" value="ECO:0007669"/>
    <property type="project" value="UniProtKB-KW"/>
</dbReference>
<proteinExistence type="predicted"/>
<dbReference type="Pfam" id="PF00106">
    <property type="entry name" value="adh_short"/>
    <property type="match status" value="1"/>
</dbReference>
<organism evidence="2 3">
    <name type="scientific">Crepidotus variabilis</name>
    <dbReference type="NCBI Taxonomy" id="179855"/>
    <lineage>
        <taxon>Eukaryota</taxon>
        <taxon>Fungi</taxon>
        <taxon>Dikarya</taxon>
        <taxon>Basidiomycota</taxon>
        <taxon>Agaricomycotina</taxon>
        <taxon>Agaricomycetes</taxon>
        <taxon>Agaricomycetidae</taxon>
        <taxon>Agaricales</taxon>
        <taxon>Agaricineae</taxon>
        <taxon>Crepidotaceae</taxon>
        <taxon>Crepidotus</taxon>
    </lineage>
</organism>
<name>A0A9P6EKG6_9AGAR</name>
<dbReference type="Proteomes" id="UP000807306">
    <property type="component" value="Unassembled WGS sequence"/>
</dbReference>
<dbReference type="EMBL" id="MU157835">
    <property type="protein sequence ID" value="KAF9531431.1"/>
    <property type="molecule type" value="Genomic_DNA"/>
</dbReference>
<accession>A0A9P6EKG6</accession>
<gene>
    <name evidence="2" type="ORF">CPB83DRAFT_849013</name>
</gene>
<dbReference type="Gene3D" id="3.40.50.720">
    <property type="entry name" value="NAD(P)-binding Rossmann-like Domain"/>
    <property type="match status" value="1"/>
</dbReference>
<protein>
    <recommendedName>
        <fullName evidence="4">NAD(P)-binding protein</fullName>
    </recommendedName>
</protein>
<dbReference type="InterPro" id="IPR036291">
    <property type="entry name" value="NAD(P)-bd_dom_sf"/>
</dbReference>
<dbReference type="SUPFAM" id="SSF51735">
    <property type="entry name" value="NAD(P)-binding Rossmann-fold domains"/>
    <property type="match status" value="1"/>
</dbReference>
<dbReference type="PANTHER" id="PTHR47534:SF3">
    <property type="entry name" value="ALCOHOL DEHYDROGENASE-LIKE C-TERMINAL DOMAIN-CONTAINING PROTEIN"/>
    <property type="match status" value="1"/>
</dbReference>
<keyword evidence="3" id="KW-1185">Reference proteome</keyword>
<dbReference type="PANTHER" id="PTHR47534">
    <property type="entry name" value="YALI0E05731P"/>
    <property type="match status" value="1"/>
</dbReference>
<dbReference type="InterPro" id="IPR052228">
    <property type="entry name" value="Sec_Metab_Biosynth_Oxidored"/>
</dbReference>
<keyword evidence="1" id="KW-0560">Oxidoreductase</keyword>